<organism evidence="14 15">
    <name type="scientific">Discina gigas</name>
    <dbReference type="NCBI Taxonomy" id="1032678"/>
    <lineage>
        <taxon>Eukaryota</taxon>
        <taxon>Fungi</taxon>
        <taxon>Dikarya</taxon>
        <taxon>Ascomycota</taxon>
        <taxon>Pezizomycotina</taxon>
        <taxon>Pezizomycetes</taxon>
        <taxon>Pezizales</taxon>
        <taxon>Discinaceae</taxon>
        <taxon>Discina</taxon>
    </lineage>
</organism>
<dbReference type="EC" id="1.8.1.2" evidence="14"/>
<dbReference type="GO" id="GO:0004783">
    <property type="term" value="F:sulfite reductase (NADPH) activity"/>
    <property type="evidence" value="ECO:0007669"/>
    <property type="project" value="UniProtKB-EC"/>
</dbReference>
<dbReference type="Pfam" id="PF01855">
    <property type="entry name" value="POR_N"/>
    <property type="match status" value="1"/>
</dbReference>
<keyword evidence="9 14" id="KW-0560">Oxidoreductase</keyword>
<dbReference type="InterPro" id="IPR005117">
    <property type="entry name" value="NiRdtase/SiRdtase_haem-b_fer"/>
</dbReference>
<evidence type="ECO:0000256" key="9">
    <source>
        <dbReference type="ARBA" id="ARBA00023002"/>
    </source>
</evidence>
<evidence type="ECO:0000256" key="12">
    <source>
        <dbReference type="ARBA" id="ARBA00023192"/>
    </source>
</evidence>
<dbReference type="InterPro" id="IPR001094">
    <property type="entry name" value="Flavdoxin-like"/>
</dbReference>
<reference evidence="14 15" key="1">
    <citation type="submission" date="2024-02" db="EMBL/GenBank/DDBJ databases">
        <title>Discinaceae phylogenomics.</title>
        <authorList>
            <person name="Dirks A.C."/>
            <person name="James T.Y."/>
        </authorList>
    </citation>
    <scope>NUCLEOTIDE SEQUENCE [LARGE SCALE GENOMIC DNA]</scope>
    <source>
        <strain evidence="14 15">ACD0624</strain>
    </source>
</reference>
<dbReference type="EMBL" id="JBBBZM010000020">
    <property type="protein sequence ID" value="KAL0638575.1"/>
    <property type="molecule type" value="Genomic_DNA"/>
</dbReference>
<dbReference type="Pfam" id="PF03460">
    <property type="entry name" value="NIR_SIR_ferr"/>
    <property type="match status" value="2"/>
</dbReference>
<evidence type="ECO:0000313" key="15">
    <source>
        <dbReference type="Proteomes" id="UP001447188"/>
    </source>
</evidence>
<dbReference type="Gene3D" id="3.40.50.920">
    <property type="match status" value="1"/>
</dbReference>
<dbReference type="Gene3D" id="3.30.413.10">
    <property type="entry name" value="Sulfite Reductase Hemoprotein, domain 1"/>
    <property type="match status" value="2"/>
</dbReference>
<dbReference type="InterPro" id="IPR036136">
    <property type="entry name" value="Nit/Sulf_reduc_fer-like_dom_sf"/>
</dbReference>
<dbReference type="SUPFAM" id="SSF52518">
    <property type="entry name" value="Thiamin diphosphate-binding fold (THDP-binding)"/>
    <property type="match status" value="2"/>
</dbReference>
<comment type="cofactor">
    <cofactor evidence="2">
        <name>[4Fe-4S] cluster</name>
        <dbReference type="ChEBI" id="CHEBI:49883"/>
    </cofactor>
</comment>
<dbReference type="InterPro" id="IPR045169">
    <property type="entry name" value="NO2/SO3_Rdtase_4Fe4S_prot"/>
</dbReference>
<dbReference type="SUPFAM" id="SSF52922">
    <property type="entry name" value="TK C-terminal domain-like"/>
    <property type="match status" value="1"/>
</dbReference>
<evidence type="ECO:0000256" key="1">
    <source>
        <dbReference type="ARBA" id="ARBA00001929"/>
    </source>
</evidence>
<dbReference type="InterPro" id="IPR029061">
    <property type="entry name" value="THDP-binding"/>
</dbReference>
<dbReference type="Pfam" id="PF00258">
    <property type="entry name" value="Flavodoxin_1"/>
    <property type="match status" value="1"/>
</dbReference>
<name>A0ABR3GRZ4_9PEZI</name>
<keyword evidence="4" id="KW-0004">4Fe-4S</keyword>
<comment type="caution">
    <text evidence="14">The sequence shown here is derived from an EMBL/GenBank/DDBJ whole genome shotgun (WGS) entry which is preliminary data.</text>
</comment>
<dbReference type="SUPFAM" id="SSF52218">
    <property type="entry name" value="Flavoproteins"/>
    <property type="match status" value="1"/>
</dbReference>
<dbReference type="PROSITE" id="PS00365">
    <property type="entry name" value="NIR_SIR"/>
    <property type="match status" value="1"/>
</dbReference>
<evidence type="ECO:0000256" key="5">
    <source>
        <dbReference type="ARBA" id="ARBA00022605"/>
    </source>
</evidence>
<evidence type="ECO:0000256" key="3">
    <source>
        <dbReference type="ARBA" id="ARBA00010429"/>
    </source>
</evidence>
<evidence type="ECO:0000256" key="10">
    <source>
        <dbReference type="ARBA" id="ARBA00023004"/>
    </source>
</evidence>
<dbReference type="PRINTS" id="PR00397">
    <property type="entry name" value="SIROHAEM"/>
</dbReference>
<dbReference type="Gene3D" id="3.90.480.10">
    <property type="entry name" value="Sulfite Reductase Hemoprotein,Domain 2"/>
    <property type="match status" value="1"/>
</dbReference>
<keyword evidence="7" id="KW-0479">Metal-binding</keyword>
<keyword evidence="15" id="KW-1185">Reference proteome</keyword>
<dbReference type="InterPro" id="IPR009014">
    <property type="entry name" value="Transketo_C/PFOR_II"/>
</dbReference>
<keyword evidence="6" id="KW-0349">Heme</keyword>
<dbReference type="PANTHER" id="PTHR11493:SF47">
    <property type="entry name" value="SULFITE REDUCTASE [NADPH] SUBUNIT BETA"/>
    <property type="match status" value="1"/>
</dbReference>
<dbReference type="InterPro" id="IPR011786">
    <property type="entry name" value="CysI"/>
</dbReference>
<dbReference type="SUPFAM" id="SSF56014">
    <property type="entry name" value="Nitrite and sulphite reductase 4Fe-4S domain-like"/>
    <property type="match status" value="2"/>
</dbReference>
<keyword evidence="12" id="KW-0198">Cysteine biosynthesis</keyword>
<evidence type="ECO:0000256" key="11">
    <source>
        <dbReference type="ARBA" id="ARBA00023014"/>
    </source>
</evidence>
<evidence type="ECO:0000256" key="7">
    <source>
        <dbReference type="ARBA" id="ARBA00022723"/>
    </source>
</evidence>
<dbReference type="InterPro" id="IPR008254">
    <property type="entry name" value="Flavodoxin/NO_synth"/>
</dbReference>
<feature type="domain" description="Flavodoxin-like" evidence="13">
    <location>
        <begin position="785"/>
        <end position="934"/>
    </location>
</feature>
<dbReference type="Pfam" id="PF01077">
    <property type="entry name" value="NIR_SIR"/>
    <property type="match status" value="1"/>
</dbReference>
<sequence length="1525" mass="167961">MALVDALNTPEEAVARIAYLSSDVIISVQPSLATASAFSAQLEKLSSSSTKGALTGSPVPEVRTVRHNADPLLSVFQPARSGKLVSVTANSDILLSSIPHLYKLINYPVVIHVSMQPSGFPDYSGITAIRQTGLILLQSESTQEAQDMAVTAHALAIKSGKAVIHFFASSGPEIAIAVEDQVLLDRTLDRTAARNFQSTSIESGSLYADDGVVAQTRQSKPPISNIASADVSGLASPASELSTVTSGGTSTVDYQSTSPSLSPGSLEAAISTRAITSDDIYKYTTTIFEVIKQVTGRSYNVFEYHGPNNANTALFVFGSTTKLFRSTIESLASVEDYSKIGVISSRLYRPWFGTKLSDSIPKSINRIAVLEQIKRKTTKWGPLFLDLLTCLRAGPAVNGAPVVVGHQLGFIDPQTVNQAVRGIVQNLKLEVPVQNLFVGLVDGPAEVSADSRVSQPSVETAYMKILDQLFGKRLYIANSLDKPHVGISSTIAASPEYGYGSLLARAEKRKAFVQKVEKLAKSNEFATPTLRELLSRWLVVADDEVKGTSLTDEIIKLLVDDSPAASELLADASLFYKQSHWLVGSDAWSYDLGNSGVHHVIASGENINMLVIDSQPYSEHAEADASRRKKDIGLYAMNFGNAYVASVAVYSSYTQVLHAMIDADKFDGPSVVVAYLPYNKEDDSPLTVLQETKKAVDLGYWPLYRWDPNGEQKGGLNFNLDSERIKNELKAFLKRDNHLSQLVKRSPQFAANISSSYGTEVRHQQKRKAKDAYSKLLEGLSGPPLTILFASDGGNAENLAKRLGRRGKARGLKTLVMSMEDYPLEDLSNEENVALITSTAGQGEFPQNGHAFWQTVKNSTDIDLASVNYSVFTLGDSHYWPRKEDKHYYNKPGKDLDKRFTDLGGKRLADIGLGNDQDPDGYQTAYSEWEPKMWTALGVDKVTGLPDEPPPITNEDIKIASNFLRGTIVEGLQDESTGAISANDQQLTKFHGTYMQDDRDLRDERKAQGLEPAYSFMIRCRLASGVATPKQWIQMDDISNAWGNETMKLTTRQTFQFHGILKKNLRSSMQDINKALMTTLAACGDVNRNVMCSSLPTQSAFHSEVHAASLFISNHLLPSTTAYHEIWLQDETSKKVQVAGDAIVDLEPLYGPTYLPRKFKITLAVPPHNDTDVYAHDVGLIAIKGTDGKLAGFNVLVGGGMGVTHNDKKTYPRTGSMLGFAGIDQIHMVCEKIMLVQRDNGDRGNRKHARLKYTVDDMGVDVFRGKVEELWGQKFEEAQPFHFQSNVDTYGWQKDENGRSHFTFFIENGRIEDTPEFPMKTGLREIAKVHKGEFRLTGNQHLILSNVDDEDLPTMKDMMAKYKLDNIQFSGLRLSSSACVAFPTCGLAMAESERYLPVLISKLEGVLEEAGLRHDSIVMRMTGCPNGCARPWLAEVGFVGKAFGAYNMYLGGGYHGQRLNKLYRSSIKEEEIMEIMVPLLKRYALEREEGERFGDFCIRIGMIKPTTEGKTFHDDVAEEDVEDDE</sequence>
<keyword evidence="10" id="KW-0408">Iron</keyword>
<dbReference type="PROSITE" id="PS50902">
    <property type="entry name" value="FLAVODOXIN_LIKE"/>
    <property type="match status" value="1"/>
</dbReference>
<dbReference type="PRINTS" id="PR00369">
    <property type="entry name" value="FLAVODOXIN"/>
</dbReference>
<dbReference type="Proteomes" id="UP001447188">
    <property type="component" value="Unassembled WGS sequence"/>
</dbReference>
<comment type="similarity">
    <text evidence="3">Belongs to the nitrite and sulfite reductase 4Fe-4S domain family.</text>
</comment>
<keyword evidence="8" id="KW-0521">NADP</keyword>
<keyword evidence="11" id="KW-0411">Iron-sulfur</keyword>
<evidence type="ECO:0000256" key="4">
    <source>
        <dbReference type="ARBA" id="ARBA00022485"/>
    </source>
</evidence>
<dbReference type="Gene3D" id="3.90.480.20">
    <property type="match status" value="1"/>
</dbReference>
<evidence type="ECO:0000256" key="2">
    <source>
        <dbReference type="ARBA" id="ARBA00001966"/>
    </source>
</evidence>
<gene>
    <name evidence="14" type="primary">MET5</name>
    <name evidence="14" type="ORF">Q9L58_002301</name>
</gene>
<evidence type="ECO:0000256" key="6">
    <source>
        <dbReference type="ARBA" id="ARBA00022617"/>
    </source>
</evidence>
<evidence type="ECO:0000313" key="14">
    <source>
        <dbReference type="EMBL" id="KAL0638575.1"/>
    </source>
</evidence>
<dbReference type="InterPro" id="IPR006066">
    <property type="entry name" value="NO2/SO3_Rdtase_FeS/sirohaem_BS"/>
</dbReference>
<proteinExistence type="inferred from homology"/>
<comment type="cofactor">
    <cofactor evidence="1">
        <name>siroheme</name>
        <dbReference type="ChEBI" id="CHEBI:60052"/>
    </cofactor>
</comment>
<accession>A0ABR3GRZ4</accession>
<dbReference type="InterPro" id="IPR006067">
    <property type="entry name" value="NO2/SO3_Rdtase_4Fe4S_dom"/>
</dbReference>
<evidence type="ECO:0000259" key="13">
    <source>
        <dbReference type="PROSITE" id="PS50902"/>
    </source>
</evidence>
<dbReference type="CDD" id="cd07034">
    <property type="entry name" value="TPP_PYR_PFOR_IOR-alpha_like"/>
    <property type="match status" value="1"/>
</dbReference>
<evidence type="ECO:0000256" key="8">
    <source>
        <dbReference type="ARBA" id="ARBA00022857"/>
    </source>
</evidence>
<protein>
    <submittedName>
        <fullName evidence="14">Sulfite reductase [NADPH] subunit beta</fullName>
        <ecNumber evidence="14">1.8.1.2</ecNumber>
    </submittedName>
</protein>
<dbReference type="SUPFAM" id="SSF55124">
    <property type="entry name" value="Nitrite/Sulfite reductase N-terminal domain-like"/>
    <property type="match status" value="2"/>
</dbReference>
<dbReference type="InterPro" id="IPR002880">
    <property type="entry name" value="Pyrv_Fd/Flavodoxin_OxRdtase_N"/>
</dbReference>
<dbReference type="PANTHER" id="PTHR11493">
    <property type="entry name" value="SULFITE REDUCTASE [NADPH] SUBUNIT BETA-RELATED"/>
    <property type="match status" value="1"/>
</dbReference>
<dbReference type="NCBIfam" id="NF010029">
    <property type="entry name" value="PRK13504.1"/>
    <property type="match status" value="1"/>
</dbReference>
<dbReference type="Gene3D" id="3.40.50.970">
    <property type="match status" value="2"/>
</dbReference>
<dbReference type="HAMAP" id="MF_01540">
    <property type="entry name" value="CysI"/>
    <property type="match status" value="1"/>
</dbReference>
<dbReference type="InterPro" id="IPR045854">
    <property type="entry name" value="NO2/SO3_Rdtase_4Fe4S_sf"/>
</dbReference>
<dbReference type="InterPro" id="IPR029039">
    <property type="entry name" value="Flavoprotein-like_sf"/>
</dbReference>
<dbReference type="Gene3D" id="3.40.50.360">
    <property type="match status" value="1"/>
</dbReference>
<keyword evidence="5" id="KW-0028">Amino-acid biosynthesis</keyword>